<comment type="caution">
    <text evidence="1">The sequence shown here is derived from an EMBL/GenBank/DDBJ whole genome shotgun (WGS) entry which is preliminary data.</text>
</comment>
<keyword evidence="2" id="KW-1185">Reference proteome</keyword>
<reference evidence="1 2" key="1">
    <citation type="submission" date="2018-08" db="EMBL/GenBank/DDBJ databases">
        <title>Genomic Encyclopedia of Type Strains, Phase IV (KMG-IV): sequencing the most valuable type-strain genomes for metagenomic binning, comparative biology and taxonomic classification.</title>
        <authorList>
            <person name="Goeker M."/>
        </authorList>
    </citation>
    <scope>NUCLEOTIDE SEQUENCE [LARGE SCALE GENOMIC DNA]</scope>
    <source>
        <strain evidence="1 2">DSM 18841</strain>
    </source>
</reference>
<dbReference type="AlphaFoldDB" id="A0A3E0HHB0"/>
<organism evidence="1 2">
    <name type="scientific">Tenacibaculum gallaicum</name>
    <dbReference type="NCBI Taxonomy" id="561505"/>
    <lineage>
        <taxon>Bacteria</taxon>
        <taxon>Pseudomonadati</taxon>
        <taxon>Bacteroidota</taxon>
        <taxon>Flavobacteriia</taxon>
        <taxon>Flavobacteriales</taxon>
        <taxon>Flavobacteriaceae</taxon>
        <taxon>Tenacibaculum</taxon>
    </lineage>
</organism>
<protein>
    <submittedName>
        <fullName evidence="1">Uncharacterized protein</fullName>
    </submittedName>
</protein>
<evidence type="ECO:0000313" key="1">
    <source>
        <dbReference type="EMBL" id="REH45827.1"/>
    </source>
</evidence>
<dbReference type="Proteomes" id="UP000256884">
    <property type="component" value="Unassembled WGS sequence"/>
</dbReference>
<name>A0A3E0HHB0_9FLAO</name>
<proteinExistence type="predicted"/>
<dbReference type="EMBL" id="QUNS01000009">
    <property type="protein sequence ID" value="REH45827.1"/>
    <property type="molecule type" value="Genomic_DNA"/>
</dbReference>
<sequence>MPINMPKNKKTSTPFVYIGYGSFCKIYFKIKVGNFSSGGEKTPKKTSYSFNFSRKVLRSI</sequence>
<gene>
    <name evidence="1" type="ORF">C7448_10979</name>
</gene>
<evidence type="ECO:0000313" key="2">
    <source>
        <dbReference type="Proteomes" id="UP000256884"/>
    </source>
</evidence>
<accession>A0A3E0HHB0</accession>